<proteinExistence type="predicted"/>
<feature type="signal peptide" evidence="10">
    <location>
        <begin position="1"/>
        <end position="26"/>
    </location>
</feature>
<feature type="domain" description="MANSC" evidence="13">
    <location>
        <begin position="40"/>
        <end position="116"/>
    </location>
</feature>
<dbReference type="Pfam" id="PF00057">
    <property type="entry name" value="Ldl_recept_a"/>
    <property type="match status" value="1"/>
</dbReference>
<dbReference type="PROSITE" id="PS50986">
    <property type="entry name" value="MANSC"/>
    <property type="match status" value="1"/>
</dbReference>
<keyword evidence="5 9" id="KW-0472">Membrane</keyword>
<feature type="chain" id="PRO_5042224198" evidence="10">
    <location>
        <begin position="27"/>
        <end position="504"/>
    </location>
</feature>
<dbReference type="EMBL" id="JAGXEW010000023">
    <property type="protein sequence ID" value="KAK1158878.1"/>
    <property type="molecule type" value="Genomic_DNA"/>
</dbReference>
<name>A0AAD8D0N3_ACIOX</name>
<feature type="domain" description="PKD" evidence="11">
    <location>
        <begin position="138"/>
        <end position="230"/>
    </location>
</feature>
<keyword evidence="15" id="KW-1185">Reference proteome</keyword>
<dbReference type="GO" id="GO:0030198">
    <property type="term" value="P:extracellular matrix organization"/>
    <property type="evidence" value="ECO:0007669"/>
    <property type="project" value="TreeGrafter"/>
</dbReference>
<dbReference type="FunFam" id="4.10.410.10:FF:000006">
    <property type="entry name" value="Serine peptidase inhibitor, Kunitz type 1"/>
    <property type="match status" value="1"/>
</dbReference>
<dbReference type="Gene3D" id="4.10.410.10">
    <property type="entry name" value="Pancreatic trypsin inhibitor Kunitz domain"/>
    <property type="match status" value="2"/>
</dbReference>
<dbReference type="CDD" id="cd22623">
    <property type="entry name" value="Kunitz_HAI1_1-like"/>
    <property type="match status" value="1"/>
</dbReference>
<dbReference type="InterPro" id="IPR020901">
    <property type="entry name" value="Prtase_inh_Kunz-CS"/>
</dbReference>
<evidence type="ECO:0000256" key="7">
    <source>
        <dbReference type="ARBA" id="ARBA00023180"/>
    </source>
</evidence>
<evidence type="ECO:0000256" key="2">
    <source>
        <dbReference type="ARBA" id="ARBA00022692"/>
    </source>
</evidence>
<dbReference type="PROSITE" id="PS50279">
    <property type="entry name" value="BPTI_KUNITZ_2"/>
    <property type="match status" value="2"/>
</dbReference>
<keyword evidence="7" id="KW-0325">Glycoprotein</keyword>
<evidence type="ECO:0000259" key="11">
    <source>
        <dbReference type="PROSITE" id="PS50093"/>
    </source>
</evidence>
<evidence type="ECO:0000313" key="14">
    <source>
        <dbReference type="EMBL" id="KAK1158878.1"/>
    </source>
</evidence>
<dbReference type="SMART" id="SM00192">
    <property type="entry name" value="LDLa"/>
    <property type="match status" value="1"/>
</dbReference>
<organism evidence="14 15">
    <name type="scientific">Acipenser oxyrinchus oxyrinchus</name>
    <dbReference type="NCBI Taxonomy" id="40147"/>
    <lineage>
        <taxon>Eukaryota</taxon>
        <taxon>Metazoa</taxon>
        <taxon>Chordata</taxon>
        <taxon>Craniata</taxon>
        <taxon>Vertebrata</taxon>
        <taxon>Euteleostomi</taxon>
        <taxon>Actinopterygii</taxon>
        <taxon>Chondrostei</taxon>
        <taxon>Acipenseriformes</taxon>
        <taxon>Acipenseridae</taxon>
        <taxon>Acipenser</taxon>
    </lineage>
</organism>
<dbReference type="GO" id="GO:0008544">
    <property type="term" value="P:epidermis development"/>
    <property type="evidence" value="ECO:0007669"/>
    <property type="project" value="TreeGrafter"/>
</dbReference>
<dbReference type="CDD" id="cd00112">
    <property type="entry name" value="LDLa"/>
    <property type="match status" value="1"/>
</dbReference>
<reference evidence="14" key="1">
    <citation type="submission" date="2022-02" db="EMBL/GenBank/DDBJ databases">
        <title>Atlantic sturgeon de novo genome assembly.</title>
        <authorList>
            <person name="Stock M."/>
            <person name="Klopp C."/>
            <person name="Guiguen Y."/>
            <person name="Cabau C."/>
            <person name="Parinello H."/>
            <person name="Santidrian Yebra-Pimentel E."/>
            <person name="Kuhl H."/>
            <person name="Dirks R.P."/>
            <person name="Guessner J."/>
            <person name="Wuertz S."/>
            <person name="Du K."/>
            <person name="Schartl M."/>
        </authorList>
    </citation>
    <scope>NUCLEOTIDE SEQUENCE</scope>
    <source>
        <strain evidence="14">STURGEONOMICS-FGT-2020</strain>
        <tissue evidence="14">Whole blood</tissue>
    </source>
</reference>
<dbReference type="InterPro" id="IPR023415">
    <property type="entry name" value="LDLR_class-A_CS"/>
</dbReference>
<dbReference type="PROSITE" id="PS50068">
    <property type="entry name" value="LDLRA_2"/>
    <property type="match status" value="1"/>
</dbReference>
<evidence type="ECO:0000256" key="6">
    <source>
        <dbReference type="ARBA" id="ARBA00023157"/>
    </source>
</evidence>
<accession>A0AAD8D0N3</accession>
<dbReference type="PROSITE" id="PS00280">
    <property type="entry name" value="BPTI_KUNITZ_1"/>
    <property type="match status" value="2"/>
</dbReference>
<comment type="subcellular location">
    <subcellularLocation>
        <location evidence="1">Membrane</location>
    </subcellularLocation>
</comment>
<dbReference type="SMART" id="SM00131">
    <property type="entry name" value="KU"/>
    <property type="match status" value="2"/>
</dbReference>
<dbReference type="PROSITE" id="PS50093">
    <property type="entry name" value="PKD"/>
    <property type="match status" value="1"/>
</dbReference>
<dbReference type="SMART" id="SM00765">
    <property type="entry name" value="MANEC"/>
    <property type="match status" value="1"/>
</dbReference>
<dbReference type="Gene3D" id="4.10.400.10">
    <property type="entry name" value="Low-density Lipoprotein Receptor"/>
    <property type="match status" value="1"/>
</dbReference>
<evidence type="ECO:0000256" key="4">
    <source>
        <dbReference type="ARBA" id="ARBA00022989"/>
    </source>
</evidence>
<dbReference type="PRINTS" id="PR00759">
    <property type="entry name" value="BASICPTASE"/>
</dbReference>
<dbReference type="GO" id="GO:0060429">
    <property type="term" value="P:epithelium development"/>
    <property type="evidence" value="ECO:0007669"/>
    <property type="project" value="TreeGrafter"/>
</dbReference>
<dbReference type="Pfam" id="PF07502">
    <property type="entry name" value="MANEC"/>
    <property type="match status" value="1"/>
</dbReference>
<protein>
    <submittedName>
        <fullName evidence="14">Kunitz-type protease inhibitor 1-like</fullName>
    </submittedName>
</protein>
<dbReference type="Pfam" id="PF00014">
    <property type="entry name" value="Kunitz_BPTI"/>
    <property type="match status" value="2"/>
</dbReference>
<feature type="domain" description="BPTI/Kunitz inhibitor" evidence="12">
    <location>
        <begin position="365"/>
        <end position="415"/>
    </location>
</feature>
<keyword evidence="6 8" id="KW-1015">Disulfide bond</keyword>
<dbReference type="InterPro" id="IPR011106">
    <property type="entry name" value="MANSC_N"/>
</dbReference>
<evidence type="ECO:0000259" key="12">
    <source>
        <dbReference type="PROSITE" id="PS50279"/>
    </source>
</evidence>
<evidence type="ECO:0000256" key="8">
    <source>
        <dbReference type="PROSITE-ProRule" id="PRU00124"/>
    </source>
</evidence>
<dbReference type="GO" id="GO:0005886">
    <property type="term" value="C:plasma membrane"/>
    <property type="evidence" value="ECO:0007669"/>
    <property type="project" value="TreeGrafter"/>
</dbReference>
<evidence type="ECO:0000256" key="1">
    <source>
        <dbReference type="ARBA" id="ARBA00004370"/>
    </source>
</evidence>
<dbReference type="CDD" id="cd00146">
    <property type="entry name" value="PKD"/>
    <property type="match status" value="1"/>
</dbReference>
<keyword evidence="3 10" id="KW-0732">Signal</keyword>
<dbReference type="InterPro" id="IPR013783">
    <property type="entry name" value="Ig-like_fold"/>
</dbReference>
<keyword evidence="2 9" id="KW-0812">Transmembrane</keyword>
<dbReference type="Proteomes" id="UP001230051">
    <property type="component" value="Unassembled WGS sequence"/>
</dbReference>
<dbReference type="AlphaFoldDB" id="A0AAD8D0N3"/>
<gene>
    <name evidence="14" type="primary">Spint1</name>
    <name evidence="14" type="ORF">AOXY_G22661</name>
</gene>
<dbReference type="InterPro" id="IPR000601">
    <property type="entry name" value="PKD_dom"/>
</dbReference>
<dbReference type="InterPro" id="IPR013980">
    <property type="entry name" value="MANSC_dom"/>
</dbReference>
<evidence type="ECO:0000259" key="13">
    <source>
        <dbReference type="PROSITE" id="PS50986"/>
    </source>
</evidence>
<feature type="domain" description="BPTI/Kunitz inhibitor" evidence="12">
    <location>
        <begin position="235"/>
        <end position="285"/>
    </location>
</feature>
<dbReference type="Gene3D" id="2.60.40.10">
    <property type="entry name" value="Immunoglobulins"/>
    <property type="match status" value="1"/>
</dbReference>
<dbReference type="InterPro" id="IPR002223">
    <property type="entry name" value="Kunitz_BPTI"/>
</dbReference>
<dbReference type="Pfam" id="PF22352">
    <property type="entry name" value="K319L-like_PKD"/>
    <property type="match status" value="1"/>
</dbReference>
<dbReference type="InterPro" id="IPR022409">
    <property type="entry name" value="PKD/Chitinase_dom"/>
</dbReference>
<feature type="disulfide bond" evidence="8">
    <location>
        <begin position="328"/>
        <end position="343"/>
    </location>
</feature>
<evidence type="ECO:0000256" key="9">
    <source>
        <dbReference type="SAM" id="Phobius"/>
    </source>
</evidence>
<dbReference type="SUPFAM" id="SSF57424">
    <property type="entry name" value="LDL receptor-like module"/>
    <property type="match status" value="1"/>
</dbReference>
<evidence type="ECO:0000256" key="10">
    <source>
        <dbReference type="SAM" id="SignalP"/>
    </source>
</evidence>
<comment type="caution">
    <text evidence="14">The sequence shown here is derived from an EMBL/GenBank/DDBJ whole genome shotgun (WGS) entry which is preliminary data.</text>
</comment>
<dbReference type="PROSITE" id="PS01209">
    <property type="entry name" value="LDLRA_1"/>
    <property type="match status" value="1"/>
</dbReference>
<feature type="transmembrane region" description="Helical" evidence="9">
    <location>
        <begin position="441"/>
        <end position="464"/>
    </location>
</feature>
<keyword evidence="14" id="KW-0646">Protease inhibitor</keyword>
<dbReference type="GO" id="GO:0004867">
    <property type="term" value="F:serine-type endopeptidase inhibitor activity"/>
    <property type="evidence" value="ECO:0007669"/>
    <property type="project" value="InterPro"/>
</dbReference>
<dbReference type="SUPFAM" id="SSF49299">
    <property type="entry name" value="PKD domain"/>
    <property type="match status" value="1"/>
</dbReference>
<dbReference type="InterPro" id="IPR035986">
    <property type="entry name" value="PKD_dom_sf"/>
</dbReference>
<dbReference type="PANTHER" id="PTHR46750">
    <property type="entry name" value="KUNITZ-TYPE PROTEASE INHIBITOR 1"/>
    <property type="match status" value="1"/>
</dbReference>
<keyword evidence="4 9" id="KW-1133">Transmembrane helix</keyword>
<dbReference type="InterPro" id="IPR002172">
    <property type="entry name" value="LDrepeatLR_classA_rpt"/>
</dbReference>
<dbReference type="FunFam" id="2.60.40.10:FF:000061">
    <property type="entry name" value="Dyslexia-associated protein KIAA0319 homolog"/>
    <property type="match status" value="1"/>
</dbReference>
<dbReference type="InterPro" id="IPR036880">
    <property type="entry name" value="Kunitz_BPTI_sf"/>
</dbReference>
<dbReference type="InterPro" id="IPR036055">
    <property type="entry name" value="LDL_receptor-like_sf"/>
</dbReference>
<evidence type="ECO:0000313" key="15">
    <source>
        <dbReference type="Proteomes" id="UP001230051"/>
    </source>
</evidence>
<dbReference type="PANTHER" id="PTHR46750:SF1">
    <property type="entry name" value="KUNITZ-TYPE PROTEASE INHIBITOR 1"/>
    <property type="match status" value="1"/>
</dbReference>
<dbReference type="SUPFAM" id="SSF57362">
    <property type="entry name" value="BPTI-like"/>
    <property type="match status" value="2"/>
</dbReference>
<dbReference type="FunFam" id="4.10.410.10:FF:000020">
    <property type="entry name" value="Collagen, type VI, alpha 3"/>
    <property type="match status" value="1"/>
</dbReference>
<feature type="disulfide bond" evidence="8">
    <location>
        <begin position="316"/>
        <end position="334"/>
    </location>
</feature>
<feature type="disulfide bond" evidence="8">
    <location>
        <begin position="309"/>
        <end position="321"/>
    </location>
</feature>
<evidence type="ECO:0000256" key="3">
    <source>
        <dbReference type="ARBA" id="ARBA00022729"/>
    </source>
</evidence>
<dbReference type="CDD" id="cd22624">
    <property type="entry name" value="Kunitz_HAI1_2-like"/>
    <property type="match status" value="1"/>
</dbReference>
<sequence>MSAINWVGVFLPLLVASLLSLTGTQAQNFEEECLDKFTLGKPDFILDTDDSVKDGATFLASPNVSRWKECVRACCMQPKCNLAFMEEADFHCFLFDCLHKQSYVCRFIKKTGYVNYILSSVSKEYLEGHNFKPDSDKPPSALASLNRVVQPQETVTLGGIESKDDHGIVNYKWDLVEGSPTVQWQKTDLDDQVVVSNLNEGTYVFRLTVTDTVGQTDSANVTILVLTKDQSEDYCLVPHKIGPCRGSFPRWYYNSGLGKCEKFLFGGCKPNQNNYLTEEDCTGACQGLNAASTHSGRGVFPPNKCNTECSSSQFKCGDDCCLDIGLECDGQTQCSDGSDEASCTNIKNKFGHLLDIDIPKEKVRCTEPPLTGPCRASHLRWYYDPYSTQCQRFTFGGCTGNNNNFKSDEECSAACSGVTQADVFARGQFERQDSGDSNSGAIAVAVLLGVSIAIVIAVMGYCYLKNRKARPRRQPVAVNDGSSTLSTAEDTHRLVYNSTTKPLH</sequence>
<dbReference type="SMART" id="SM00089">
    <property type="entry name" value="PKD"/>
    <property type="match status" value="1"/>
</dbReference>
<evidence type="ECO:0000256" key="5">
    <source>
        <dbReference type="ARBA" id="ARBA00023136"/>
    </source>
</evidence>